<dbReference type="GO" id="GO:0006729">
    <property type="term" value="P:tetrahydrobiopterin biosynthetic process"/>
    <property type="evidence" value="ECO:0007669"/>
    <property type="project" value="InterPro"/>
</dbReference>
<evidence type="ECO:0000256" key="1">
    <source>
        <dbReference type="ARBA" id="ARBA00001554"/>
    </source>
</evidence>
<gene>
    <name evidence="6" type="ORF">LSH36_25g10030</name>
</gene>
<dbReference type="InterPro" id="IPR001533">
    <property type="entry name" value="Pterin_deHydtase"/>
</dbReference>
<evidence type="ECO:0000313" key="6">
    <source>
        <dbReference type="EMBL" id="KAK2167717.1"/>
    </source>
</evidence>
<evidence type="ECO:0000256" key="2">
    <source>
        <dbReference type="ARBA" id="ARBA00006472"/>
    </source>
</evidence>
<evidence type="ECO:0000313" key="7">
    <source>
        <dbReference type="Proteomes" id="UP001208570"/>
    </source>
</evidence>
<organism evidence="6 7">
    <name type="scientific">Paralvinella palmiformis</name>
    <dbReference type="NCBI Taxonomy" id="53620"/>
    <lineage>
        <taxon>Eukaryota</taxon>
        <taxon>Metazoa</taxon>
        <taxon>Spiralia</taxon>
        <taxon>Lophotrochozoa</taxon>
        <taxon>Annelida</taxon>
        <taxon>Polychaeta</taxon>
        <taxon>Sedentaria</taxon>
        <taxon>Canalipalpata</taxon>
        <taxon>Terebellida</taxon>
        <taxon>Terebelliformia</taxon>
        <taxon>Alvinellidae</taxon>
        <taxon>Paralvinella</taxon>
    </lineage>
</organism>
<dbReference type="SUPFAM" id="SSF55248">
    <property type="entry name" value="PCD-like"/>
    <property type="match status" value="1"/>
</dbReference>
<dbReference type="Proteomes" id="UP001208570">
    <property type="component" value="Unassembled WGS sequence"/>
</dbReference>
<comment type="catalytic activity">
    <reaction evidence="1">
        <text>(4aS,6R)-4a-hydroxy-L-erythro-5,6,7,8-tetrahydrobiopterin = (6R)-L-erythro-6,7-dihydrobiopterin + H2O</text>
        <dbReference type="Rhea" id="RHEA:11920"/>
        <dbReference type="ChEBI" id="CHEBI:15377"/>
        <dbReference type="ChEBI" id="CHEBI:15642"/>
        <dbReference type="ChEBI" id="CHEBI:43120"/>
        <dbReference type="EC" id="4.2.1.96"/>
    </reaction>
</comment>
<evidence type="ECO:0000256" key="5">
    <source>
        <dbReference type="ARBA" id="ARBA00030497"/>
    </source>
</evidence>
<dbReference type="Pfam" id="PF01329">
    <property type="entry name" value="Pterin_4a"/>
    <property type="match status" value="1"/>
</dbReference>
<comment type="similarity">
    <text evidence="2">Belongs to the pterin-4-alpha-carbinolamine dehydratase family.</text>
</comment>
<name>A0AAD9KAU7_9ANNE</name>
<dbReference type="Gene3D" id="3.30.1360.20">
    <property type="entry name" value="Transcriptional coactivator/pterin dehydratase"/>
    <property type="match status" value="2"/>
</dbReference>
<keyword evidence="4" id="KW-0456">Lyase</keyword>
<evidence type="ECO:0000256" key="4">
    <source>
        <dbReference type="ARBA" id="ARBA00023239"/>
    </source>
</evidence>
<dbReference type="EC" id="4.2.1.96" evidence="3"/>
<dbReference type="AlphaFoldDB" id="A0AAD9KAU7"/>
<proteinExistence type="inferred from homology"/>
<accession>A0AAD9KAU7</accession>
<dbReference type="GO" id="GO:0008124">
    <property type="term" value="F:4-alpha-hydroxytetrahydrobiopterin dehydratase activity"/>
    <property type="evidence" value="ECO:0007669"/>
    <property type="project" value="UniProtKB-EC"/>
</dbReference>
<keyword evidence="7" id="KW-1185">Reference proteome</keyword>
<reference evidence="6" key="1">
    <citation type="journal article" date="2023" name="Mol. Biol. Evol.">
        <title>Third-Generation Sequencing Reveals the Adaptive Role of the Epigenome in Three Deep-Sea Polychaetes.</title>
        <authorList>
            <person name="Perez M."/>
            <person name="Aroh O."/>
            <person name="Sun Y."/>
            <person name="Lan Y."/>
            <person name="Juniper S.K."/>
            <person name="Young C.R."/>
            <person name="Angers B."/>
            <person name="Qian P.Y."/>
        </authorList>
    </citation>
    <scope>NUCLEOTIDE SEQUENCE</scope>
    <source>
        <strain evidence="6">P08H-3</strain>
    </source>
</reference>
<dbReference type="PANTHER" id="PTHR12599">
    <property type="entry name" value="PTERIN-4-ALPHA-CARBINOLAMINE DEHYDRATASE"/>
    <property type="match status" value="1"/>
</dbReference>
<dbReference type="EMBL" id="JAODUP010000025">
    <property type="protein sequence ID" value="KAK2167717.1"/>
    <property type="molecule type" value="Genomic_DNA"/>
</dbReference>
<comment type="caution">
    <text evidence="6">The sequence shown here is derived from an EMBL/GenBank/DDBJ whole genome shotgun (WGS) entry which is preliminary data.</text>
</comment>
<sequence length="75" mass="8307">MATSPKQAKLSGGERDTKLAELKQVGWKEVDGRDAINKEFLFKDFNQVQITLSTHDVGGVSEKDITLAKFIEKVA</sequence>
<dbReference type="InterPro" id="IPR036428">
    <property type="entry name" value="PCD_sf"/>
</dbReference>
<protein>
    <recommendedName>
        <fullName evidence="3">4a-hydroxytetrahydrobiopterin dehydratase</fullName>
        <ecNumber evidence="3">4.2.1.96</ecNumber>
    </recommendedName>
    <alternativeName>
        <fullName evidence="5">4-alpha-hydroxy-tetrahydropterin dehydratase</fullName>
    </alternativeName>
</protein>
<evidence type="ECO:0000256" key="3">
    <source>
        <dbReference type="ARBA" id="ARBA00013252"/>
    </source>
</evidence>
<dbReference type="PANTHER" id="PTHR12599:SF0">
    <property type="entry name" value="PTERIN-4-ALPHA-CARBINOLAMINE DEHYDRATASE"/>
    <property type="match status" value="1"/>
</dbReference>